<protein>
    <recommendedName>
        <fullName evidence="1">NAD(P)-binding domain-containing protein</fullName>
    </recommendedName>
</protein>
<feature type="domain" description="NAD(P)-binding" evidence="1">
    <location>
        <begin position="8"/>
        <end position="147"/>
    </location>
</feature>
<dbReference type="EMBL" id="UINC01000991">
    <property type="protein sequence ID" value="SUZ66690.1"/>
    <property type="molecule type" value="Genomic_DNA"/>
</dbReference>
<dbReference type="SUPFAM" id="SSF51735">
    <property type="entry name" value="NAD(P)-binding Rossmann-fold domains"/>
    <property type="match status" value="1"/>
</dbReference>
<dbReference type="Pfam" id="PF13460">
    <property type="entry name" value="NAD_binding_10"/>
    <property type="match status" value="1"/>
</dbReference>
<dbReference type="PANTHER" id="PTHR47129">
    <property type="entry name" value="QUINONE OXIDOREDUCTASE 2"/>
    <property type="match status" value="1"/>
</dbReference>
<dbReference type="InterPro" id="IPR052718">
    <property type="entry name" value="NmrA-type_oxidoreductase"/>
</dbReference>
<name>A0A381PIC2_9ZZZZ</name>
<gene>
    <name evidence="2" type="ORF">METZ01_LOCUS19544</name>
</gene>
<dbReference type="AlphaFoldDB" id="A0A381PIC2"/>
<reference evidence="2" key="1">
    <citation type="submission" date="2018-05" db="EMBL/GenBank/DDBJ databases">
        <authorList>
            <person name="Lanie J.A."/>
            <person name="Ng W.-L."/>
            <person name="Kazmierczak K.M."/>
            <person name="Andrzejewski T.M."/>
            <person name="Davidsen T.M."/>
            <person name="Wayne K.J."/>
            <person name="Tettelin H."/>
            <person name="Glass J.I."/>
            <person name="Rusch D."/>
            <person name="Podicherti R."/>
            <person name="Tsui H.-C.T."/>
            <person name="Winkler M.E."/>
        </authorList>
    </citation>
    <scope>NUCLEOTIDE SEQUENCE</scope>
</reference>
<evidence type="ECO:0000313" key="2">
    <source>
        <dbReference type="EMBL" id="SUZ66690.1"/>
    </source>
</evidence>
<dbReference type="InterPro" id="IPR036291">
    <property type="entry name" value="NAD(P)-bd_dom_sf"/>
</dbReference>
<feature type="non-terminal residue" evidence="2">
    <location>
        <position position="1"/>
    </location>
</feature>
<sequence>VKIAVTAASGGLATATMKHLINEIGTEDLCAVARSPEKVKIPRIETRHGDYQTIKELTKAFSGIDTVVMISAPVGDWDRVTMHQNVITAAKLADVRKLLYTSIIGNGKEKDTWFWQTQQVNRQAEIDLQESGLQWIVARNGLYLEKDLHHIVQAKDIGVYKNIAGNGKTGYITVDELAYATAKLAISDSSNGQILNLVGDTLTQAQLVNLTNQVFGIDIRYESITDEENIAELMKDPNISVRGEKVAKMLAGCFQAVRAGAFDVKSDYKRAAGRAVKPTLQMIQEQRDAMRG</sequence>
<organism evidence="2">
    <name type="scientific">marine metagenome</name>
    <dbReference type="NCBI Taxonomy" id="408172"/>
    <lineage>
        <taxon>unclassified sequences</taxon>
        <taxon>metagenomes</taxon>
        <taxon>ecological metagenomes</taxon>
    </lineage>
</organism>
<proteinExistence type="predicted"/>
<dbReference type="PANTHER" id="PTHR47129:SF1">
    <property type="entry name" value="NMRA-LIKE DOMAIN-CONTAINING PROTEIN"/>
    <property type="match status" value="1"/>
</dbReference>
<dbReference type="InterPro" id="IPR016040">
    <property type="entry name" value="NAD(P)-bd_dom"/>
</dbReference>
<dbReference type="Gene3D" id="3.90.25.10">
    <property type="entry name" value="UDP-galactose 4-epimerase, domain 1"/>
    <property type="match status" value="1"/>
</dbReference>
<dbReference type="Gene3D" id="3.40.50.720">
    <property type="entry name" value="NAD(P)-binding Rossmann-like Domain"/>
    <property type="match status" value="1"/>
</dbReference>
<accession>A0A381PIC2</accession>
<evidence type="ECO:0000259" key="1">
    <source>
        <dbReference type="Pfam" id="PF13460"/>
    </source>
</evidence>